<proteinExistence type="predicted"/>
<dbReference type="EMBL" id="GBRH01180896">
    <property type="protein sequence ID" value="JAE17000.1"/>
    <property type="molecule type" value="Transcribed_RNA"/>
</dbReference>
<dbReference type="AlphaFoldDB" id="A0A0A9FVZ2"/>
<name>A0A0A9FVZ2_ARUDO</name>
<reference evidence="1" key="1">
    <citation type="submission" date="2014-09" db="EMBL/GenBank/DDBJ databases">
        <authorList>
            <person name="Magalhaes I.L.F."/>
            <person name="Oliveira U."/>
            <person name="Santos F.R."/>
            <person name="Vidigal T.H.D.A."/>
            <person name="Brescovit A.D."/>
            <person name="Santos A.J."/>
        </authorList>
    </citation>
    <scope>NUCLEOTIDE SEQUENCE</scope>
    <source>
        <tissue evidence="1">Shoot tissue taken approximately 20 cm above the soil surface</tissue>
    </source>
</reference>
<protein>
    <submittedName>
        <fullName evidence="1">Uncharacterized protein</fullName>
    </submittedName>
</protein>
<sequence>MMKRFWLILIYVVILTRYNISV</sequence>
<evidence type="ECO:0000313" key="1">
    <source>
        <dbReference type="EMBL" id="JAE17000.1"/>
    </source>
</evidence>
<accession>A0A0A9FVZ2</accession>
<reference evidence="1" key="2">
    <citation type="journal article" date="2015" name="Data Brief">
        <title>Shoot transcriptome of the giant reed, Arundo donax.</title>
        <authorList>
            <person name="Barrero R.A."/>
            <person name="Guerrero F.D."/>
            <person name="Moolhuijzen P."/>
            <person name="Goolsby J.A."/>
            <person name="Tidwell J."/>
            <person name="Bellgard S.E."/>
            <person name="Bellgard M.I."/>
        </authorList>
    </citation>
    <scope>NUCLEOTIDE SEQUENCE</scope>
    <source>
        <tissue evidence="1">Shoot tissue taken approximately 20 cm above the soil surface</tissue>
    </source>
</reference>
<organism evidence="1">
    <name type="scientific">Arundo donax</name>
    <name type="common">Giant reed</name>
    <name type="synonym">Donax arundinaceus</name>
    <dbReference type="NCBI Taxonomy" id="35708"/>
    <lineage>
        <taxon>Eukaryota</taxon>
        <taxon>Viridiplantae</taxon>
        <taxon>Streptophyta</taxon>
        <taxon>Embryophyta</taxon>
        <taxon>Tracheophyta</taxon>
        <taxon>Spermatophyta</taxon>
        <taxon>Magnoliopsida</taxon>
        <taxon>Liliopsida</taxon>
        <taxon>Poales</taxon>
        <taxon>Poaceae</taxon>
        <taxon>PACMAD clade</taxon>
        <taxon>Arundinoideae</taxon>
        <taxon>Arundineae</taxon>
        <taxon>Arundo</taxon>
    </lineage>
</organism>